<name>A0A852T0D7_9MICO</name>
<keyword evidence="3" id="KW-1185">Reference proteome</keyword>
<gene>
    <name evidence="2" type="ORF">BJ963_001882</name>
</gene>
<accession>A0A852T0D7</accession>
<keyword evidence="1" id="KW-0732">Signal</keyword>
<organism evidence="2 3">
    <name type="scientific">Leifsonia soli</name>
    <dbReference type="NCBI Taxonomy" id="582665"/>
    <lineage>
        <taxon>Bacteria</taxon>
        <taxon>Bacillati</taxon>
        <taxon>Actinomycetota</taxon>
        <taxon>Actinomycetes</taxon>
        <taxon>Micrococcales</taxon>
        <taxon>Microbacteriaceae</taxon>
        <taxon>Leifsonia</taxon>
    </lineage>
</organism>
<feature type="chain" id="PRO_5032400226" evidence="1">
    <location>
        <begin position="30"/>
        <end position="310"/>
    </location>
</feature>
<reference evidence="2 3" key="1">
    <citation type="submission" date="2020-07" db="EMBL/GenBank/DDBJ databases">
        <title>Sequencing the genomes of 1000 actinobacteria strains.</title>
        <authorList>
            <person name="Klenk H.-P."/>
        </authorList>
    </citation>
    <scope>NUCLEOTIDE SEQUENCE [LARGE SCALE GENOMIC DNA]</scope>
    <source>
        <strain evidence="2 3">DSM 23871</strain>
    </source>
</reference>
<dbReference type="AlphaFoldDB" id="A0A852T0D7"/>
<sequence>MDVRKLISAGIAIACAVGVALVGVTPANAAETDPMAAVAAASPDTVANAASVPTTDTGTDAVAAAIAGTDVTVPVDPAAGISLGSGSQVVSIGLPFARNAGDASVQKSGVVSYDNNNGSTTVPVVQRDGNVQINTVIEDASAPKRYDYPISVPAGQHLQLNEDGSASVVTPDGVPSLAVAAPWAKDANGNAVLTHYEVQGSALTQVIDFAATTVFPVVADPSVTWLWWGRTITYNKSETRHMADFTSDAQALSFACAIAGGVAGAAVCGGIAAIGLHIVATAARNAAKAGRCMQLNFPYVGPGLIYDVKC</sequence>
<dbReference type="Proteomes" id="UP000589620">
    <property type="component" value="Unassembled WGS sequence"/>
</dbReference>
<feature type="signal peptide" evidence="1">
    <location>
        <begin position="1"/>
        <end position="29"/>
    </location>
</feature>
<evidence type="ECO:0000256" key="1">
    <source>
        <dbReference type="SAM" id="SignalP"/>
    </source>
</evidence>
<protein>
    <submittedName>
        <fullName evidence="2">Uncharacterized protein</fullName>
    </submittedName>
</protein>
<dbReference type="EMBL" id="JACCBJ010000001">
    <property type="protein sequence ID" value="NYD74363.1"/>
    <property type="molecule type" value="Genomic_DNA"/>
</dbReference>
<evidence type="ECO:0000313" key="3">
    <source>
        <dbReference type="Proteomes" id="UP000589620"/>
    </source>
</evidence>
<dbReference type="RefSeq" id="WP_179456207.1">
    <property type="nucleotide sequence ID" value="NZ_BAAAPX010000001.1"/>
</dbReference>
<comment type="caution">
    <text evidence="2">The sequence shown here is derived from an EMBL/GenBank/DDBJ whole genome shotgun (WGS) entry which is preliminary data.</text>
</comment>
<evidence type="ECO:0000313" key="2">
    <source>
        <dbReference type="EMBL" id="NYD74363.1"/>
    </source>
</evidence>
<proteinExistence type="predicted"/>